<protein>
    <recommendedName>
        <fullName evidence="4">CRISPR-associated protein Cas6</fullName>
    </recommendedName>
</protein>
<evidence type="ECO:0000256" key="1">
    <source>
        <dbReference type="ARBA" id="ARBA00023118"/>
    </source>
</evidence>
<gene>
    <name evidence="2" type="ORF">SINU_00075</name>
</gene>
<evidence type="ECO:0000313" key="2">
    <source>
        <dbReference type="EMBL" id="KLI03961.1"/>
    </source>
</evidence>
<accession>A0A0U1QT47</accession>
<dbReference type="GO" id="GO:0016788">
    <property type="term" value="F:hydrolase activity, acting on ester bonds"/>
    <property type="evidence" value="ECO:0007669"/>
    <property type="project" value="InterPro"/>
</dbReference>
<name>A0A0U1QT47_9BACL</name>
<keyword evidence="3" id="KW-1185">Reference proteome</keyword>
<dbReference type="Gene3D" id="3.30.70.1900">
    <property type="match status" value="1"/>
</dbReference>
<organism evidence="2 3">
    <name type="scientific">Sporolactobacillus inulinus CASD</name>
    <dbReference type="NCBI Taxonomy" id="1069536"/>
    <lineage>
        <taxon>Bacteria</taxon>
        <taxon>Bacillati</taxon>
        <taxon>Bacillota</taxon>
        <taxon>Bacilli</taxon>
        <taxon>Bacillales</taxon>
        <taxon>Sporolactobacillaceae</taxon>
        <taxon>Sporolactobacillus</taxon>
    </lineage>
</organism>
<keyword evidence="1" id="KW-0051">Antiviral defense</keyword>
<evidence type="ECO:0008006" key="4">
    <source>
        <dbReference type="Google" id="ProtNLM"/>
    </source>
</evidence>
<dbReference type="GO" id="GO:0051607">
    <property type="term" value="P:defense response to virus"/>
    <property type="evidence" value="ECO:0007669"/>
    <property type="project" value="UniProtKB-KW"/>
</dbReference>
<sequence>MKTGFELIVTTLLRRKLPYQNAQEEIGRLINLSMLKDHDLKERHKKNGYKFYAFNNLYPIEPSGIYQKGKLYIFRLRAVQESFVKKIKFCLTNLSNDTFQVIASEIHKFHPEFITMLYTVTPVIVTIDSSPFFPEGNLTLLKERLETNAEKKYKELFLKEPSSTNFIERIEVINRNPTVTCYKNMTYLGNKLKVFIRSDDVSQTLARIVASAGLGEKSSSIGAGFCFVY</sequence>
<dbReference type="PANTHER" id="PTHR36984:SF1">
    <property type="entry name" value="CRISPR-ASSOCIATED ENDORIBONUCLEASE CAS6 1"/>
    <property type="match status" value="1"/>
</dbReference>
<dbReference type="PANTHER" id="PTHR36984">
    <property type="entry name" value="CRISPR-ASSOCIATED ENDORIBONUCLEASE CAS6 1"/>
    <property type="match status" value="1"/>
</dbReference>
<proteinExistence type="predicted"/>
<evidence type="ECO:0000313" key="3">
    <source>
        <dbReference type="Proteomes" id="UP000035553"/>
    </source>
</evidence>
<dbReference type="EMBL" id="AFVQ02000003">
    <property type="protein sequence ID" value="KLI03961.1"/>
    <property type="molecule type" value="Genomic_DNA"/>
</dbReference>
<dbReference type="STRING" id="1069536.SINU_00075"/>
<comment type="caution">
    <text evidence="2">The sequence shown here is derived from an EMBL/GenBank/DDBJ whole genome shotgun (WGS) entry which is preliminary data.</text>
</comment>
<reference evidence="2 3" key="1">
    <citation type="journal article" date="2011" name="J. Bacteriol.">
        <title>Draft genome sequence of Sporolactobacillus inulinus strain CASD, an efficient D-lactic acid-producing bacterium with high-concentration lactate tolerance capability.</title>
        <authorList>
            <person name="Yu B."/>
            <person name="Su F."/>
            <person name="Wang L."/>
            <person name="Xu K."/>
            <person name="Zhao B."/>
            <person name="Xu P."/>
        </authorList>
    </citation>
    <scope>NUCLEOTIDE SEQUENCE [LARGE SCALE GENOMIC DNA]</scope>
    <source>
        <strain evidence="2 3">CASD</strain>
    </source>
</reference>
<dbReference type="InterPro" id="IPR010156">
    <property type="entry name" value="CRISPR-assoc_prot_Cas6"/>
</dbReference>
<dbReference type="Proteomes" id="UP000035553">
    <property type="component" value="Unassembled WGS sequence"/>
</dbReference>
<dbReference type="AlphaFoldDB" id="A0A0U1QT47"/>